<dbReference type="InterPro" id="IPR001638">
    <property type="entry name" value="Solute-binding_3/MltF_N"/>
</dbReference>
<dbReference type="InterPro" id="IPR036458">
    <property type="entry name" value="Na:dicarbo_symporter_sf"/>
</dbReference>
<evidence type="ECO:0000256" key="3">
    <source>
        <dbReference type="ARBA" id="ARBA00022692"/>
    </source>
</evidence>
<name>A0A0F9JGA4_9ZZZZ</name>
<evidence type="ECO:0000256" key="2">
    <source>
        <dbReference type="ARBA" id="ARBA00022448"/>
    </source>
</evidence>
<keyword evidence="3 7" id="KW-0812">Transmembrane</keyword>
<dbReference type="PANTHER" id="PTHR35936:SF19">
    <property type="entry name" value="AMINO-ACID-BINDING PROTEIN YXEM-RELATED"/>
    <property type="match status" value="1"/>
</dbReference>
<feature type="transmembrane region" description="Helical" evidence="7">
    <location>
        <begin position="34"/>
        <end position="56"/>
    </location>
</feature>
<sequence>SILTGVALMRVINKDALLRPLAIASQAMIQITKLIVNLTPIGVFAITASAAGTMSIEELGRLQVYLVSFNVAAVFLTFWILPMLVTPITPFKYKDILALTRDAMVTAFTTGNLFIVLTVLTESCKQLFEKYNLKEEKTDTYVDVIVPISFNFPTTGKLLMLLFILFAAWFSGSTLSLTQYPTFVFAGLLSFFGGVDVAMPFMLDLMRLPSDLYQLYVVTGVINGRFATLLAAMNLVVFTLLATASLTGVLVVNKKKMINYLIITLLLTVGILGATRGYFSVAVKNVYDKDQVIASMQSHVFPVPRKVYRSVAESVIPIDLGKPTLQRIQESGVLRVGYNPENMPFTYYSGSGELVGLDIDMAQLLARELKVKLEFIPFEIETMAIQLEAGGFDVIMSGIVLTTQRLKKMTFSTPYMKTHLAFVVPDHRRKDFTTRKAIQRISKLRIGIPNESDYFFDKIKNYLPRTEVIELGSVKEFFETNENQLDALLLDAERGSAWTLIYPEFQVVVPVPDVVKIPLAYPVAGGDREFADFLSQWIRLKKDFGEFQRLYDHWILGRDAVPQKPRWSIIRNVLRWVE</sequence>
<dbReference type="InterPro" id="IPR001991">
    <property type="entry name" value="Na-dicarboxylate_symporter"/>
</dbReference>
<dbReference type="SUPFAM" id="SSF118215">
    <property type="entry name" value="Proton glutamate symport protein"/>
    <property type="match status" value="1"/>
</dbReference>
<proteinExistence type="predicted"/>
<dbReference type="SMART" id="SM00062">
    <property type="entry name" value="PBPb"/>
    <property type="match status" value="1"/>
</dbReference>
<evidence type="ECO:0000256" key="6">
    <source>
        <dbReference type="ARBA" id="ARBA00023136"/>
    </source>
</evidence>
<feature type="transmembrane region" description="Helical" evidence="7">
    <location>
        <begin position="183"/>
        <end position="205"/>
    </location>
</feature>
<feature type="domain" description="Solute-binding protein family 3/N-terminal" evidence="8">
    <location>
        <begin position="333"/>
        <end position="558"/>
    </location>
</feature>
<dbReference type="EMBL" id="LAZR01010090">
    <property type="protein sequence ID" value="KKM68874.1"/>
    <property type="molecule type" value="Genomic_DNA"/>
</dbReference>
<evidence type="ECO:0000256" key="1">
    <source>
        <dbReference type="ARBA" id="ARBA00004141"/>
    </source>
</evidence>
<dbReference type="Gene3D" id="1.10.3860.10">
    <property type="entry name" value="Sodium:dicarboxylate symporter"/>
    <property type="match status" value="1"/>
</dbReference>
<keyword evidence="5 7" id="KW-1133">Transmembrane helix</keyword>
<dbReference type="GO" id="GO:0016020">
    <property type="term" value="C:membrane"/>
    <property type="evidence" value="ECO:0007669"/>
    <property type="project" value="UniProtKB-SubCell"/>
</dbReference>
<comment type="caution">
    <text evidence="9">The sequence shown here is derived from an EMBL/GenBank/DDBJ whole genome shotgun (WGS) entry which is preliminary data.</text>
</comment>
<feature type="non-terminal residue" evidence="9">
    <location>
        <position position="1"/>
    </location>
</feature>
<dbReference type="GO" id="GO:0015293">
    <property type="term" value="F:symporter activity"/>
    <property type="evidence" value="ECO:0007669"/>
    <property type="project" value="InterPro"/>
</dbReference>
<gene>
    <name evidence="9" type="ORF">LCGC14_1456480</name>
</gene>
<dbReference type="Pfam" id="PF00375">
    <property type="entry name" value="SDF"/>
    <property type="match status" value="1"/>
</dbReference>
<keyword evidence="6 7" id="KW-0472">Membrane</keyword>
<dbReference type="PANTHER" id="PTHR35936">
    <property type="entry name" value="MEMBRANE-BOUND LYTIC MUREIN TRANSGLYCOSYLASE F"/>
    <property type="match status" value="1"/>
</dbReference>
<keyword evidence="2" id="KW-0813">Transport</keyword>
<feature type="transmembrane region" description="Helical" evidence="7">
    <location>
        <begin position="226"/>
        <end position="252"/>
    </location>
</feature>
<accession>A0A0F9JGA4</accession>
<dbReference type="Gene3D" id="3.40.190.10">
    <property type="entry name" value="Periplasmic binding protein-like II"/>
    <property type="match status" value="2"/>
</dbReference>
<dbReference type="AlphaFoldDB" id="A0A0F9JGA4"/>
<protein>
    <recommendedName>
        <fullName evidence="8">Solute-binding protein family 3/N-terminal domain-containing protein</fullName>
    </recommendedName>
</protein>
<dbReference type="CDD" id="cd13530">
    <property type="entry name" value="PBP2_peptides_like"/>
    <property type="match status" value="1"/>
</dbReference>
<organism evidence="9">
    <name type="scientific">marine sediment metagenome</name>
    <dbReference type="NCBI Taxonomy" id="412755"/>
    <lineage>
        <taxon>unclassified sequences</taxon>
        <taxon>metagenomes</taxon>
        <taxon>ecological metagenomes</taxon>
    </lineage>
</organism>
<comment type="subcellular location">
    <subcellularLocation>
        <location evidence="1">Membrane</location>
        <topology evidence="1">Multi-pass membrane protein</topology>
    </subcellularLocation>
</comment>
<evidence type="ECO:0000256" key="4">
    <source>
        <dbReference type="ARBA" id="ARBA00022729"/>
    </source>
</evidence>
<dbReference type="Pfam" id="PF00497">
    <property type="entry name" value="SBP_bac_3"/>
    <property type="match status" value="1"/>
</dbReference>
<dbReference type="SUPFAM" id="SSF53850">
    <property type="entry name" value="Periplasmic binding protein-like II"/>
    <property type="match status" value="1"/>
</dbReference>
<feature type="transmembrane region" description="Helical" evidence="7">
    <location>
        <begin position="62"/>
        <end position="85"/>
    </location>
</feature>
<evidence type="ECO:0000259" key="8">
    <source>
        <dbReference type="SMART" id="SM00062"/>
    </source>
</evidence>
<reference evidence="9" key="1">
    <citation type="journal article" date="2015" name="Nature">
        <title>Complex archaea that bridge the gap between prokaryotes and eukaryotes.</title>
        <authorList>
            <person name="Spang A."/>
            <person name="Saw J.H."/>
            <person name="Jorgensen S.L."/>
            <person name="Zaremba-Niedzwiedzka K."/>
            <person name="Martijn J."/>
            <person name="Lind A.E."/>
            <person name="van Eijk R."/>
            <person name="Schleper C."/>
            <person name="Guy L."/>
            <person name="Ettema T.J."/>
        </authorList>
    </citation>
    <scope>NUCLEOTIDE SEQUENCE</scope>
</reference>
<feature type="transmembrane region" description="Helical" evidence="7">
    <location>
        <begin position="258"/>
        <end position="279"/>
    </location>
</feature>
<evidence type="ECO:0000313" key="9">
    <source>
        <dbReference type="EMBL" id="KKM68874.1"/>
    </source>
</evidence>
<feature type="transmembrane region" description="Helical" evidence="7">
    <location>
        <begin position="158"/>
        <end position="177"/>
    </location>
</feature>
<keyword evidence="4" id="KW-0732">Signal</keyword>
<evidence type="ECO:0000256" key="5">
    <source>
        <dbReference type="ARBA" id="ARBA00022989"/>
    </source>
</evidence>
<evidence type="ECO:0000256" key="7">
    <source>
        <dbReference type="SAM" id="Phobius"/>
    </source>
</evidence>